<comment type="caution">
    <text evidence="1">Lacks conserved residue(s) required for the propagation of feature annotation.</text>
</comment>
<reference evidence="4" key="1">
    <citation type="submission" date="2022-11" db="UniProtKB">
        <authorList>
            <consortium name="WormBaseParasite"/>
        </authorList>
    </citation>
    <scope>IDENTIFICATION</scope>
</reference>
<dbReference type="Pfam" id="PF01549">
    <property type="entry name" value="ShK"/>
    <property type="match status" value="2"/>
</dbReference>
<evidence type="ECO:0000259" key="2">
    <source>
        <dbReference type="PROSITE" id="PS51670"/>
    </source>
</evidence>
<proteinExistence type="predicted"/>
<dbReference type="PROSITE" id="PS51670">
    <property type="entry name" value="SHKT"/>
    <property type="match status" value="1"/>
</dbReference>
<dbReference type="AlphaFoldDB" id="A0A914DUF4"/>
<dbReference type="WBParaSite" id="ACRNAN_scaffold383.g13974.t1">
    <property type="protein sequence ID" value="ACRNAN_scaffold383.g13974.t1"/>
    <property type="gene ID" value="ACRNAN_scaffold383.g13974"/>
</dbReference>
<dbReference type="PANTHER" id="PTHR21724">
    <property type="entry name" value="SHKT DOMAIN-CONTAINING PROTEIN"/>
    <property type="match status" value="1"/>
</dbReference>
<dbReference type="Gene3D" id="1.10.10.1940">
    <property type="match status" value="1"/>
</dbReference>
<dbReference type="Proteomes" id="UP000887540">
    <property type="component" value="Unplaced"/>
</dbReference>
<feature type="domain" description="ShKT" evidence="2">
    <location>
        <begin position="1"/>
        <end position="12"/>
    </location>
</feature>
<evidence type="ECO:0000256" key="1">
    <source>
        <dbReference type="PROSITE-ProRule" id="PRU01005"/>
    </source>
</evidence>
<organism evidence="3 4">
    <name type="scientific">Acrobeloides nanus</name>
    <dbReference type="NCBI Taxonomy" id="290746"/>
    <lineage>
        <taxon>Eukaryota</taxon>
        <taxon>Metazoa</taxon>
        <taxon>Ecdysozoa</taxon>
        <taxon>Nematoda</taxon>
        <taxon>Chromadorea</taxon>
        <taxon>Rhabditida</taxon>
        <taxon>Tylenchina</taxon>
        <taxon>Cephalobomorpha</taxon>
        <taxon>Cephaloboidea</taxon>
        <taxon>Cephalobidae</taxon>
        <taxon>Acrobeloides</taxon>
    </lineage>
</organism>
<name>A0A914DUF4_9BILA</name>
<protein>
    <submittedName>
        <fullName evidence="4">ShKT domain-containing protein</fullName>
    </submittedName>
</protein>
<dbReference type="PANTHER" id="PTHR21724:SF109">
    <property type="entry name" value="SHKT DOMAIN-CONTAINING PROTEIN"/>
    <property type="match status" value="1"/>
</dbReference>
<sequence>MLQHCPKTCGLCDEVVEFEVIDHNMRWVPVTIWTYKNCIDNSPSCQRRSYLCKIPLYKNIMKMECAYTCGFCGR</sequence>
<evidence type="ECO:0000313" key="4">
    <source>
        <dbReference type="WBParaSite" id="ACRNAN_scaffold383.g13974.t1"/>
    </source>
</evidence>
<dbReference type="SMART" id="SM00254">
    <property type="entry name" value="ShKT"/>
    <property type="match status" value="1"/>
</dbReference>
<evidence type="ECO:0000313" key="3">
    <source>
        <dbReference type="Proteomes" id="UP000887540"/>
    </source>
</evidence>
<keyword evidence="3" id="KW-1185">Reference proteome</keyword>
<accession>A0A914DUF4</accession>
<dbReference type="InterPro" id="IPR003582">
    <property type="entry name" value="ShKT_dom"/>
</dbReference>